<keyword evidence="4 6" id="KW-1133">Transmembrane helix</keyword>
<feature type="transmembrane region" description="Helical" evidence="6">
    <location>
        <begin position="246"/>
        <end position="268"/>
    </location>
</feature>
<proteinExistence type="inferred from homology"/>
<reference evidence="8 9" key="1">
    <citation type="submission" date="2024-01" db="EMBL/GenBank/DDBJ databases">
        <title>The complete chloroplast genome sequence of Lithospermum erythrorhizon: insights into the phylogenetic relationship among Boraginaceae species and the maternal lineages of purple gromwells.</title>
        <authorList>
            <person name="Okada T."/>
            <person name="Watanabe K."/>
        </authorList>
    </citation>
    <scope>NUCLEOTIDE SEQUENCE [LARGE SCALE GENOMIC DNA]</scope>
</reference>
<dbReference type="Pfam" id="PF00892">
    <property type="entry name" value="EamA"/>
    <property type="match status" value="1"/>
</dbReference>
<feature type="transmembrane region" description="Helical" evidence="6">
    <location>
        <begin position="275"/>
        <end position="301"/>
    </location>
</feature>
<dbReference type="InterPro" id="IPR000620">
    <property type="entry name" value="EamA_dom"/>
</dbReference>
<evidence type="ECO:0000313" key="9">
    <source>
        <dbReference type="Proteomes" id="UP001454036"/>
    </source>
</evidence>
<dbReference type="GO" id="GO:0022857">
    <property type="term" value="F:transmembrane transporter activity"/>
    <property type="evidence" value="ECO:0007669"/>
    <property type="project" value="InterPro"/>
</dbReference>
<evidence type="ECO:0000256" key="5">
    <source>
        <dbReference type="ARBA" id="ARBA00023136"/>
    </source>
</evidence>
<dbReference type="InterPro" id="IPR030184">
    <property type="entry name" value="WAT1-related"/>
</dbReference>
<dbReference type="SUPFAM" id="SSF103481">
    <property type="entry name" value="Multidrug resistance efflux transporter EmrE"/>
    <property type="match status" value="2"/>
</dbReference>
<sequence>MMEISRITESLPYIGMILSQCAQVGLIILSKQAMASGMTNFTFVFYSNALATLILLPSFFFYRSRPPLNFQLICRFFLLGILGCSAQLTGYAGIKYTNASFASTMLNLIPGFTFILAIIFRLEKVDWRSASTLAKSIGTVVSIVGAFIVTLYKGPELLNVLSSVKSLHPFLSLPQSDWVIGGLFLAVDCVAASAFLIVQASILKSYPAELIIVCFYCLFAAILSAVVSIFIGGGLGAWSLLPTTRWLTVLYSGVLGSAFQVGVSTWCVQKKGPVFVAMFHPLGIVIAAILGISFLGDILYLGRYVLHFHFDPWTLKRNF</sequence>
<protein>
    <recommendedName>
        <fullName evidence="6">WAT1-related protein</fullName>
    </recommendedName>
</protein>
<dbReference type="GO" id="GO:0016020">
    <property type="term" value="C:membrane"/>
    <property type="evidence" value="ECO:0007669"/>
    <property type="project" value="UniProtKB-SubCell"/>
</dbReference>
<evidence type="ECO:0000256" key="3">
    <source>
        <dbReference type="ARBA" id="ARBA00022692"/>
    </source>
</evidence>
<keyword evidence="5 6" id="KW-0472">Membrane</keyword>
<dbReference type="AlphaFoldDB" id="A0AAV3P3K0"/>
<evidence type="ECO:0000256" key="6">
    <source>
        <dbReference type="RuleBase" id="RU363077"/>
    </source>
</evidence>
<feature type="transmembrane region" description="Helical" evidence="6">
    <location>
        <begin position="74"/>
        <end position="94"/>
    </location>
</feature>
<feature type="domain" description="EamA" evidence="7">
    <location>
        <begin position="22"/>
        <end position="150"/>
    </location>
</feature>
<evidence type="ECO:0000313" key="8">
    <source>
        <dbReference type="EMBL" id="GAA0145311.1"/>
    </source>
</evidence>
<feature type="transmembrane region" description="Helical" evidence="6">
    <location>
        <begin position="210"/>
        <end position="240"/>
    </location>
</feature>
<organism evidence="8 9">
    <name type="scientific">Lithospermum erythrorhizon</name>
    <name type="common">Purple gromwell</name>
    <name type="synonym">Lithospermum officinale var. erythrorhizon</name>
    <dbReference type="NCBI Taxonomy" id="34254"/>
    <lineage>
        <taxon>Eukaryota</taxon>
        <taxon>Viridiplantae</taxon>
        <taxon>Streptophyta</taxon>
        <taxon>Embryophyta</taxon>
        <taxon>Tracheophyta</taxon>
        <taxon>Spermatophyta</taxon>
        <taxon>Magnoliopsida</taxon>
        <taxon>eudicotyledons</taxon>
        <taxon>Gunneridae</taxon>
        <taxon>Pentapetalae</taxon>
        <taxon>asterids</taxon>
        <taxon>lamiids</taxon>
        <taxon>Boraginales</taxon>
        <taxon>Boraginaceae</taxon>
        <taxon>Boraginoideae</taxon>
        <taxon>Lithospermeae</taxon>
        <taxon>Lithospermum</taxon>
    </lineage>
</organism>
<keyword evidence="3 6" id="KW-0812">Transmembrane</keyword>
<comment type="similarity">
    <text evidence="2 6">Belongs to the drug/metabolite transporter (DMT) superfamily. Plant drug/metabolite exporter (P-DME) (TC 2.A.7.4) family.</text>
</comment>
<evidence type="ECO:0000256" key="2">
    <source>
        <dbReference type="ARBA" id="ARBA00007635"/>
    </source>
</evidence>
<feature type="transmembrane region" description="Helical" evidence="6">
    <location>
        <begin position="41"/>
        <end position="62"/>
    </location>
</feature>
<keyword evidence="9" id="KW-1185">Reference proteome</keyword>
<dbReference type="InterPro" id="IPR037185">
    <property type="entry name" value="EmrE-like"/>
</dbReference>
<comment type="caution">
    <text evidence="8">The sequence shown here is derived from an EMBL/GenBank/DDBJ whole genome shotgun (WGS) entry which is preliminary data.</text>
</comment>
<dbReference type="EMBL" id="BAABME010016287">
    <property type="protein sequence ID" value="GAA0145311.1"/>
    <property type="molecule type" value="Genomic_DNA"/>
</dbReference>
<accession>A0AAV3P3K0</accession>
<evidence type="ECO:0000256" key="4">
    <source>
        <dbReference type="ARBA" id="ARBA00022989"/>
    </source>
</evidence>
<comment type="subcellular location">
    <subcellularLocation>
        <location evidence="1 6">Membrane</location>
        <topology evidence="1 6">Multi-pass membrane protein</topology>
    </subcellularLocation>
</comment>
<dbReference type="Proteomes" id="UP001454036">
    <property type="component" value="Unassembled WGS sequence"/>
</dbReference>
<name>A0AAV3P3K0_LITER</name>
<gene>
    <name evidence="8" type="ORF">LIER_36106</name>
</gene>
<evidence type="ECO:0000259" key="7">
    <source>
        <dbReference type="Pfam" id="PF00892"/>
    </source>
</evidence>
<feature type="transmembrane region" description="Helical" evidence="6">
    <location>
        <begin position="100"/>
        <end position="120"/>
    </location>
</feature>
<dbReference type="PANTHER" id="PTHR31218">
    <property type="entry name" value="WAT1-RELATED PROTEIN"/>
    <property type="match status" value="1"/>
</dbReference>
<evidence type="ECO:0000256" key="1">
    <source>
        <dbReference type="ARBA" id="ARBA00004141"/>
    </source>
</evidence>
<feature type="transmembrane region" description="Helical" evidence="6">
    <location>
        <begin position="12"/>
        <end position="29"/>
    </location>
</feature>
<feature type="transmembrane region" description="Helical" evidence="6">
    <location>
        <begin position="178"/>
        <end position="198"/>
    </location>
</feature>
<feature type="transmembrane region" description="Helical" evidence="6">
    <location>
        <begin position="132"/>
        <end position="152"/>
    </location>
</feature>